<reference evidence="5" key="1">
    <citation type="submission" date="2011-12" db="EMBL/GenBank/DDBJ databases">
        <title>The complete genome of chromosome of Sulfobacillus acidophilus DSM 10332.</title>
        <authorList>
            <person name="Lucas S."/>
            <person name="Han J."/>
            <person name="Lapidus A."/>
            <person name="Bruce D."/>
            <person name="Goodwin L."/>
            <person name="Pitluck S."/>
            <person name="Peters L."/>
            <person name="Kyrpides N."/>
            <person name="Mavromatis K."/>
            <person name="Ivanova N."/>
            <person name="Mikhailova N."/>
            <person name="Chertkov O."/>
            <person name="Saunders E."/>
            <person name="Detter J.C."/>
            <person name="Tapia R."/>
            <person name="Han C."/>
            <person name="Land M."/>
            <person name="Hauser L."/>
            <person name="Markowitz V."/>
            <person name="Cheng J.-F."/>
            <person name="Hugenholtz P."/>
            <person name="Woyke T."/>
            <person name="Wu D."/>
            <person name="Pukall R."/>
            <person name="Gehrich-Schroeter G."/>
            <person name="Schneider S."/>
            <person name="Klenk H.-P."/>
            <person name="Eisen J.A."/>
        </authorList>
    </citation>
    <scope>NUCLEOTIDE SEQUENCE [LARGE SCALE GENOMIC DNA]</scope>
    <source>
        <strain evidence="5">ATCC 700253 / DSM 10332 / NAL</strain>
    </source>
</reference>
<dbReference type="HOGENOM" id="CLU_077077_0_0_9"/>
<organism evidence="4 5">
    <name type="scientific">Sulfobacillus acidophilus (strain ATCC 700253 / DSM 10332 / NAL)</name>
    <dbReference type="NCBI Taxonomy" id="679936"/>
    <lineage>
        <taxon>Bacteria</taxon>
        <taxon>Bacillati</taxon>
        <taxon>Bacillota</taxon>
        <taxon>Clostridia</taxon>
        <taxon>Eubacteriales</taxon>
        <taxon>Clostridiales Family XVII. Incertae Sedis</taxon>
        <taxon>Sulfobacillus</taxon>
    </lineage>
</organism>
<evidence type="ECO:0000256" key="1">
    <source>
        <dbReference type="ARBA" id="ARBA00022679"/>
    </source>
</evidence>
<keyword evidence="5" id="KW-1185">Reference proteome</keyword>
<evidence type="ECO:0000259" key="3">
    <source>
        <dbReference type="PROSITE" id="PS51278"/>
    </source>
</evidence>
<sequence length="307" mass="33594">MCGIAGVMLKAHEDASPLDQLATGRWLYQMLQALQKRGPDSVGAAIDGASGFVVTVNGGENERLRVRKTLADQGVVGNWLGGGRDATALFHSTAMPTLAVREELDRQLADIRELVGIYMGLRVMKVMGSPERLNALFYLSDTPGVMAIGHTRLATESDIDLIHSQPFTADGPTVTIVHNGHITNYEQWRRRLTRQGRCFISENDSEVIAAYISYRLSCGLSLKESLDAMLVDLDGSFSVLALTQDEIGYVRDGFGLKPLMIAESDGAVFMASESQAIRQLGVPEVSIHEAWPGEARTWMKQSLALWN</sequence>
<keyword evidence="2 4" id="KW-0315">Glutamine amidotransferase</keyword>
<dbReference type="CDD" id="cd00352">
    <property type="entry name" value="Gn_AT_II"/>
    <property type="match status" value="1"/>
</dbReference>
<proteinExistence type="predicted"/>
<dbReference type="InterPro" id="IPR029055">
    <property type="entry name" value="Ntn_hydrolases_N"/>
</dbReference>
<dbReference type="STRING" id="679936.Sulac_2755"/>
<protein>
    <submittedName>
        <fullName evidence="4">Glutamine amidotransferase class-II</fullName>
    </submittedName>
</protein>
<dbReference type="Pfam" id="PF13537">
    <property type="entry name" value="GATase_7"/>
    <property type="match status" value="1"/>
</dbReference>
<evidence type="ECO:0000313" key="5">
    <source>
        <dbReference type="Proteomes" id="UP000005439"/>
    </source>
</evidence>
<name>G8TYF5_SULAD</name>
<dbReference type="PATRIC" id="fig|679936.5.peg.2848"/>
<reference evidence="4 5" key="2">
    <citation type="journal article" date="2012" name="Stand. Genomic Sci.">
        <title>Complete genome sequence of the moderately thermophilic mineral-sulfide-oxidizing firmicute Sulfobacillus acidophilus type strain (NAL(T)).</title>
        <authorList>
            <person name="Anderson I."/>
            <person name="Chertkov O."/>
            <person name="Chen A."/>
            <person name="Saunders E."/>
            <person name="Lapidus A."/>
            <person name="Nolan M."/>
            <person name="Lucas S."/>
            <person name="Hammon N."/>
            <person name="Deshpande S."/>
            <person name="Cheng J.F."/>
            <person name="Han C."/>
            <person name="Tapia R."/>
            <person name="Goodwin L.A."/>
            <person name="Pitluck S."/>
            <person name="Liolios K."/>
            <person name="Pagani I."/>
            <person name="Ivanova N."/>
            <person name="Mikhailova N."/>
            <person name="Pati A."/>
            <person name="Palaniappan K."/>
            <person name="Land M."/>
            <person name="Pan C."/>
            <person name="Rohde M."/>
            <person name="Pukall R."/>
            <person name="Goker M."/>
            <person name="Detter J.C."/>
            <person name="Woyke T."/>
            <person name="Bristow J."/>
            <person name="Eisen J.A."/>
            <person name="Markowitz V."/>
            <person name="Hugenholtz P."/>
            <person name="Kyrpides N.C."/>
            <person name="Klenk H.P."/>
            <person name="Mavromatis K."/>
        </authorList>
    </citation>
    <scope>NUCLEOTIDE SEQUENCE [LARGE SCALE GENOMIC DNA]</scope>
    <source>
        <strain evidence="5">ATCC 700253 / DSM 10332 / NAL</strain>
    </source>
</reference>
<dbReference type="PANTHER" id="PTHR11907">
    <property type="entry name" value="AMIDOPHOSPHORIBOSYLTRANSFERASE"/>
    <property type="match status" value="1"/>
</dbReference>
<dbReference type="Gene3D" id="3.60.20.10">
    <property type="entry name" value="Glutamine Phosphoribosylpyrophosphate, subunit 1, domain 1"/>
    <property type="match status" value="1"/>
</dbReference>
<dbReference type="InterPro" id="IPR017932">
    <property type="entry name" value="GATase_2_dom"/>
</dbReference>
<evidence type="ECO:0000256" key="2">
    <source>
        <dbReference type="ARBA" id="ARBA00022962"/>
    </source>
</evidence>
<gene>
    <name evidence="4" type="ordered locus">Sulac_2755</name>
</gene>
<dbReference type="KEGG" id="sap:Sulac_2755"/>
<feature type="domain" description="Glutamine amidotransferase type-2" evidence="3">
    <location>
        <begin position="2"/>
        <end position="301"/>
    </location>
</feature>
<dbReference type="EMBL" id="CP003179">
    <property type="protein sequence ID" value="AEW06216.1"/>
    <property type="molecule type" value="Genomic_DNA"/>
</dbReference>
<dbReference type="SUPFAM" id="SSF56235">
    <property type="entry name" value="N-terminal nucleophile aminohydrolases (Ntn hydrolases)"/>
    <property type="match status" value="1"/>
</dbReference>
<dbReference type="PROSITE" id="PS51278">
    <property type="entry name" value="GATASE_TYPE_2"/>
    <property type="match status" value="1"/>
</dbReference>
<evidence type="ECO:0000313" key="4">
    <source>
        <dbReference type="EMBL" id="AEW06216.1"/>
    </source>
</evidence>
<dbReference type="AlphaFoldDB" id="G8TYF5"/>
<dbReference type="GO" id="GO:0016740">
    <property type="term" value="F:transferase activity"/>
    <property type="evidence" value="ECO:0007669"/>
    <property type="project" value="UniProtKB-KW"/>
</dbReference>
<keyword evidence="1" id="KW-0808">Transferase</keyword>
<accession>G8TYF5</accession>
<dbReference type="Proteomes" id="UP000005439">
    <property type="component" value="Chromosome"/>
</dbReference>